<dbReference type="GO" id="GO:0000976">
    <property type="term" value="F:transcription cis-regulatory region binding"/>
    <property type="evidence" value="ECO:0007669"/>
    <property type="project" value="TreeGrafter"/>
</dbReference>
<dbReference type="SMART" id="SM00448">
    <property type="entry name" value="REC"/>
    <property type="match status" value="1"/>
</dbReference>
<dbReference type="InterPro" id="IPR011006">
    <property type="entry name" value="CheY-like_superfamily"/>
</dbReference>
<reference evidence="3" key="1">
    <citation type="journal article" date="2013" name="Environ. Microbiol.">
        <title>Microbiota from the distal guts of lean and obese adolescents exhibit partial functional redundancy besides clear differences in community structure.</title>
        <authorList>
            <person name="Ferrer M."/>
            <person name="Ruiz A."/>
            <person name="Lanza F."/>
            <person name="Haange S.B."/>
            <person name="Oberbach A."/>
            <person name="Till H."/>
            <person name="Bargiela R."/>
            <person name="Campoy C."/>
            <person name="Segura M.T."/>
            <person name="Richter M."/>
            <person name="von Bergen M."/>
            <person name="Seifert J."/>
            <person name="Suarez A."/>
        </authorList>
    </citation>
    <scope>NUCLEOTIDE SEQUENCE</scope>
</reference>
<dbReference type="Pfam" id="PF00072">
    <property type="entry name" value="Response_reg"/>
    <property type="match status" value="1"/>
</dbReference>
<evidence type="ECO:0000256" key="1">
    <source>
        <dbReference type="ARBA" id="ARBA00023125"/>
    </source>
</evidence>
<dbReference type="InterPro" id="IPR001789">
    <property type="entry name" value="Sig_transdc_resp-reg_receiver"/>
</dbReference>
<comment type="caution">
    <text evidence="3">The sequence shown here is derived from an EMBL/GenBank/DDBJ whole genome shotgun (WGS) entry which is preliminary data.</text>
</comment>
<dbReference type="AlphaFoldDB" id="K1T3X6"/>
<keyword evidence="1" id="KW-0238">DNA-binding</keyword>
<feature type="non-terminal residue" evidence="3">
    <location>
        <position position="124"/>
    </location>
</feature>
<proteinExistence type="predicted"/>
<dbReference type="PROSITE" id="PS50110">
    <property type="entry name" value="RESPONSE_REGULATORY"/>
    <property type="match status" value="1"/>
</dbReference>
<gene>
    <name evidence="3" type="ORF">LEA_11912</name>
</gene>
<dbReference type="InterPro" id="IPR039420">
    <property type="entry name" value="WalR-like"/>
</dbReference>
<evidence type="ECO:0000259" key="2">
    <source>
        <dbReference type="PROSITE" id="PS50110"/>
    </source>
</evidence>
<organism evidence="3">
    <name type="scientific">human gut metagenome</name>
    <dbReference type="NCBI Taxonomy" id="408170"/>
    <lineage>
        <taxon>unclassified sequences</taxon>
        <taxon>metagenomes</taxon>
        <taxon>organismal metagenomes</taxon>
    </lineage>
</organism>
<dbReference type="EMBL" id="AJWY01008045">
    <property type="protein sequence ID" value="EKC62299.1"/>
    <property type="molecule type" value="Genomic_DNA"/>
</dbReference>
<feature type="domain" description="Response regulatory" evidence="2">
    <location>
        <begin position="3"/>
        <end position="116"/>
    </location>
</feature>
<dbReference type="GO" id="GO:0005829">
    <property type="term" value="C:cytosol"/>
    <property type="evidence" value="ECO:0007669"/>
    <property type="project" value="TreeGrafter"/>
</dbReference>
<dbReference type="Gene3D" id="3.40.50.2300">
    <property type="match status" value="1"/>
</dbReference>
<dbReference type="PANTHER" id="PTHR48111">
    <property type="entry name" value="REGULATOR OF RPOS"/>
    <property type="match status" value="1"/>
</dbReference>
<dbReference type="GO" id="GO:0032993">
    <property type="term" value="C:protein-DNA complex"/>
    <property type="evidence" value="ECO:0007669"/>
    <property type="project" value="TreeGrafter"/>
</dbReference>
<protein>
    <submittedName>
        <fullName evidence="3">Two component transcriptional regulator, winged helix family</fullName>
    </submittedName>
</protein>
<accession>K1T3X6</accession>
<name>K1T3X6_9ZZZZ</name>
<evidence type="ECO:0000313" key="3">
    <source>
        <dbReference type="EMBL" id="EKC62299.1"/>
    </source>
</evidence>
<dbReference type="CDD" id="cd18159">
    <property type="entry name" value="REC_OmpR_NsrR-like"/>
    <property type="match status" value="1"/>
</dbReference>
<dbReference type="GO" id="GO:0000156">
    <property type="term" value="F:phosphorelay response regulator activity"/>
    <property type="evidence" value="ECO:0007669"/>
    <property type="project" value="TreeGrafter"/>
</dbReference>
<dbReference type="SUPFAM" id="SSF52172">
    <property type="entry name" value="CheY-like"/>
    <property type="match status" value="1"/>
</dbReference>
<dbReference type="PANTHER" id="PTHR48111:SF43">
    <property type="entry name" value="STAGE 0 SPORULATION PROTEIN A HOMOLOG"/>
    <property type="match status" value="1"/>
</dbReference>
<sequence>MYRIYIVEDDESISASIKNHIEKWGITAKCTENFRLIIQEFLEFEPHLVLLDISLPFYNGFYWCEEIRKLSTVPVVFISSASDNMNIIMAMNMGGDDFISKPFDFSVLTAKLQAILRRTYDFTI</sequence>
<dbReference type="GO" id="GO:0006355">
    <property type="term" value="P:regulation of DNA-templated transcription"/>
    <property type="evidence" value="ECO:0007669"/>
    <property type="project" value="TreeGrafter"/>
</dbReference>